<gene>
    <name evidence="2" type="ORF">BDDG_11644</name>
</gene>
<dbReference type="Proteomes" id="UP000007802">
    <property type="component" value="Unassembled WGS sequence"/>
</dbReference>
<proteinExistence type="predicted"/>
<accession>A0A0J9EJU4</accession>
<organism evidence="2">
    <name type="scientific">Ajellomyces dermatitidis (strain ATCC 18188 / CBS 674.68)</name>
    <name type="common">Blastomyces dermatitidis</name>
    <dbReference type="NCBI Taxonomy" id="653446"/>
    <lineage>
        <taxon>Eukaryota</taxon>
        <taxon>Fungi</taxon>
        <taxon>Dikarya</taxon>
        <taxon>Ascomycota</taxon>
        <taxon>Pezizomycotina</taxon>
        <taxon>Eurotiomycetes</taxon>
        <taxon>Eurotiomycetidae</taxon>
        <taxon>Onygenales</taxon>
        <taxon>Ajellomycetaceae</taxon>
        <taxon>Blastomyces</taxon>
    </lineage>
</organism>
<keyword evidence="1" id="KW-1133">Transmembrane helix</keyword>
<keyword evidence="1" id="KW-0812">Transmembrane</keyword>
<dbReference type="AlphaFoldDB" id="A0A0J9EJU4"/>
<dbReference type="EMBL" id="GG749408">
    <property type="protein sequence ID" value="KMW66653.1"/>
    <property type="molecule type" value="Genomic_DNA"/>
</dbReference>
<sequence length="92" mass="10331">MVMKRAGNELNTDELISRRDDISLQDTATTAAAVKKAGEEEDMTMKAVLSQLIDIIISAFNLAFLMVMEAVITSQRHLLLTRKHQNKFLIVL</sequence>
<evidence type="ECO:0000256" key="1">
    <source>
        <dbReference type="SAM" id="Phobius"/>
    </source>
</evidence>
<protein>
    <submittedName>
        <fullName evidence="2">Uncharacterized protein</fullName>
    </submittedName>
</protein>
<reference evidence="2" key="1">
    <citation type="submission" date="2010-03" db="EMBL/GenBank/DDBJ databases">
        <title>Annotation of Blastomyces dermatitidis strain ATCC 18188.</title>
        <authorList>
            <consortium name="The Broad Institute Genome Sequencing Platform"/>
            <consortium name="Broad Institute Genome Sequencing Center for Infectious Disease."/>
            <person name="Cuomo C."/>
            <person name="Klein B."/>
            <person name="Sullivan T."/>
            <person name="Heitman J."/>
            <person name="Young S."/>
            <person name="Zeng Q."/>
            <person name="Gargeya S."/>
            <person name="Alvarado L."/>
            <person name="Berlin A.M."/>
            <person name="Chapman S.B."/>
            <person name="Chen Z."/>
            <person name="Freedman E."/>
            <person name="Gellesch M."/>
            <person name="Goldberg J."/>
            <person name="Griggs A."/>
            <person name="Gujja S."/>
            <person name="Heilman E."/>
            <person name="Heiman D."/>
            <person name="Howarth C."/>
            <person name="Mehta T."/>
            <person name="Neiman D."/>
            <person name="Pearson M."/>
            <person name="Roberts A."/>
            <person name="Saif S."/>
            <person name="Shea T."/>
            <person name="Shenoy N."/>
            <person name="Sisk P."/>
            <person name="Stolte C."/>
            <person name="Sykes S."/>
            <person name="White J."/>
            <person name="Yandava C."/>
            <person name="Haas B."/>
            <person name="Nusbaum C."/>
            <person name="Birren B."/>
        </authorList>
    </citation>
    <scope>NUCLEOTIDE SEQUENCE</scope>
    <source>
        <strain evidence="2">ATCC 18188</strain>
    </source>
</reference>
<name>A0A0J9EJU4_AJEDA</name>
<evidence type="ECO:0000313" key="2">
    <source>
        <dbReference type="EMBL" id="KMW66653.1"/>
    </source>
</evidence>
<feature type="transmembrane region" description="Helical" evidence="1">
    <location>
        <begin position="52"/>
        <end position="72"/>
    </location>
</feature>
<keyword evidence="1" id="KW-0472">Membrane</keyword>